<dbReference type="Proteomes" id="UP000642673">
    <property type="component" value="Unassembled WGS sequence"/>
</dbReference>
<protein>
    <recommendedName>
        <fullName evidence="4">Acyl-CoA carboxylase subunit epsilon</fullName>
    </recommendedName>
</protein>
<dbReference type="InterPro" id="IPR032716">
    <property type="entry name" value="ACC_epsilon"/>
</dbReference>
<evidence type="ECO:0000313" key="3">
    <source>
        <dbReference type="Proteomes" id="UP000642673"/>
    </source>
</evidence>
<accession>A0ABQ3F4M1</accession>
<evidence type="ECO:0000313" key="2">
    <source>
        <dbReference type="EMBL" id="GHB82650.1"/>
    </source>
</evidence>
<dbReference type="RefSeq" id="WP_190187560.1">
    <property type="nucleotide sequence ID" value="NZ_BMVP01000022.1"/>
</dbReference>
<evidence type="ECO:0008006" key="4">
    <source>
        <dbReference type="Google" id="ProtNLM"/>
    </source>
</evidence>
<sequence length="72" mass="7659">MTERAERAERAEPLMRIERGAPDSSELAALCLVLLAAGGQRELPGADAAHGPRAAAWGPARGWRPPGTWTAR</sequence>
<reference evidence="3" key="1">
    <citation type="journal article" date="2019" name="Int. J. Syst. Evol. Microbiol.">
        <title>The Global Catalogue of Microorganisms (GCM) 10K type strain sequencing project: providing services to taxonomists for standard genome sequencing and annotation.</title>
        <authorList>
            <consortium name="The Broad Institute Genomics Platform"/>
            <consortium name="The Broad Institute Genome Sequencing Center for Infectious Disease"/>
            <person name="Wu L."/>
            <person name="Ma J."/>
        </authorList>
    </citation>
    <scope>NUCLEOTIDE SEQUENCE [LARGE SCALE GENOMIC DNA]</scope>
    <source>
        <strain evidence="3">JCM 4738</strain>
    </source>
</reference>
<dbReference type="EMBL" id="BMVP01000022">
    <property type="protein sequence ID" value="GHB82650.1"/>
    <property type="molecule type" value="Genomic_DNA"/>
</dbReference>
<dbReference type="Pfam" id="PF13822">
    <property type="entry name" value="ACC_epsilon"/>
    <property type="match status" value="1"/>
</dbReference>
<feature type="region of interest" description="Disordered" evidence="1">
    <location>
        <begin position="46"/>
        <end position="72"/>
    </location>
</feature>
<proteinExistence type="predicted"/>
<keyword evidence="3" id="KW-1185">Reference proteome</keyword>
<name>A0ABQ3F4M1_9ACTN</name>
<evidence type="ECO:0000256" key="1">
    <source>
        <dbReference type="SAM" id="MobiDB-lite"/>
    </source>
</evidence>
<organism evidence="2 3">
    <name type="scientific">Streptomyces cirratus</name>
    <dbReference type="NCBI Taxonomy" id="68187"/>
    <lineage>
        <taxon>Bacteria</taxon>
        <taxon>Bacillati</taxon>
        <taxon>Actinomycetota</taxon>
        <taxon>Actinomycetes</taxon>
        <taxon>Kitasatosporales</taxon>
        <taxon>Streptomycetaceae</taxon>
        <taxon>Streptomyces</taxon>
    </lineage>
</organism>
<gene>
    <name evidence="2" type="ORF">GCM10010347_61930</name>
</gene>
<comment type="caution">
    <text evidence="2">The sequence shown here is derived from an EMBL/GenBank/DDBJ whole genome shotgun (WGS) entry which is preliminary data.</text>
</comment>